<protein>
    <submittedName>
        <fullName evidence="1">Uncharacterized protein</fullName>
    </submittedName>
</protein>
<evidence type="ECO:0000313" key="2">
    <source>
        <dbReference type="Proteomes" id="UP000322524"/>
    </source>
</evidence>
<evidence type="ECO:0000313" key="1">
    <source>
        <dbReference type="EMBL" id="TYS69432.1"/>
    </source>
</evidence>
<gene>
    <name evidence="1" type="ORF">FZC76_04105</name>
</gene>
<proteinExistence type="predicted"/>
<reference evidence="1 2" key="1">
    <citation type="submission" date="2019-08" db="EMBL/GenBank/DDBJ databases">
        <title>Bacillus genomes from the desert of Cuatro Cienegas, Coahuila.</title>
        <authorList>
            <person name="Olmedo-Alvarez G."/>
        </authorList>
    </citation>
    <scope>NUCLEOTIDE SEQUENCE [LARGE SCALE GENOMIC DNA]</scope>
    <source>
        <strain evidence="1 2">CH28_1T</strain>
    </source>
</reference>
<comment type="caution">
    <text evidence="1">The sequence shown here is derived from an EMBL/GenBank/DDBJ whole genome shotgun (WGS) entry which is preliminary data.</text>
</comment>
<accession>A0A5D4T4M4</accession>
<dbReference type="OrthoDB" id="9890568at2"/>
<dbReference type="EMBL" id="VTEV01000002">
    <property type="protein sequence ID" value="TYS69432.1"/>
    <property type="molecule type" value="Genomic_DNA"/>
</dbReference>
<sequence length="60" mass="6798">MLRPPSVVRRLKVAPRKAKPFAEINSGCLTSWNSNKLVFSSHSIYNCGRFKYVLTEVRSG</sequence>
<name>A0A5D4T4M4_9BACI</name>
<organism evidence="1 2">
    <name type="scientific">Sutcliffiella horikoshii</name>
    <dbReference type="NCBI Taxonomy" id="79883"/>
    <lineage>
        <taxon>Bacteria</taxon>
        <taxon>Bacillati</taxon>
        <taxon>Bacillota</taxon>
        <taxon>Bacilli</taxon>
        <taxon>Bacillales</taxon>
        <taxon>Bacillaceae</taxon>
        <taxon>Sutcliffiella</taxon>
    </lineage>
</organism>
<dbReference type="Proteomes" id="UP000322524">
    <property type="component" value="Unassembled WGS sequence"/>
</dbReference>
<dbReference type="AlphaFoldDB" id="A0A5D4T4M4"/>